<reference evidence="1" key="1">
    <citation type="submission" date="2020-12" db="EMBL/GenBank/DDBJ databases">
        <title>Geomonas sp. Red875, isolated from river sediment.</title>
        <authorList>
            <person name="Xu Z."/>
            <person name="Zhang Z."/>
            <person name="Masuda Y."/>
            <person name="Itoh H."/>
            <person name="Senoo K."/>
        </authorList>
    </citation>
    <scope>NUCLEOTIDE SEQUENCE</scope>
    <source>
        <strain evidence="1">Red875</strain>
    </source>
</reference>
<gene>
    <name evidence="1" type="ORF">JFN93_05540</name>
</gene>
<protein>
    <submittedName>
        <fullName evidence="1">Uncharacterized protein</fullName>
    </submittedName>
</protein>
<dbReference type="EMBL" id="JAEMHM010000004">
    <property type="protein sequence ID" value="MBJ6724165.1"/>
    <property type="molecule type" value="Genomic_DNA"/>
</dbReference>
<organism evidence="1 2">
    <name type="scientific">Geomesophilobacter sediminis</name>
    <dbReference type="NCBI Taxonomy" id="2798584"/>
    <lineage>
        <taxon>Bacteria</taxon>
        <taxon>Pseudomonadati</taxon>
        <taxon>Thermodesulfobacteriota</taxon>
        <taxon>Desulfuromonadia</taxon>
        <taxon>Geobacterales</taxon>
        <taxon>Geobacteraceae</taxon>
        <taxon>Geomesophilobacter</taxon>
    </lineage>
</organism>
<evidence type="ECO:0000313" key="1">
    <source>
        <dbReference type="EMBL" id="MBJ6724165.1"/>
    </source>
</evidence>
<evidence type="ECO:0000313" key="2">
    <source>
        <dbReference type="Proteomes" id="UP000636888"/>
    </source>
</evidence>
<sequence length="94" mass="10617">MVVSRLMVLIGLLVSVVQIAEGSEKRLSDAQVKKEIIRASIAEYPGNCPCPYNLTRNGSRCGRRSAYSRPGGYSPICYDRDVSKDMIREWRKNH</sequence>
<dbReference type="Proteomes" id="UP000636888">
    <property type="component" value="Unassembled WGS sequence"/>
</dbReference>
<comment type="caution">
    <text evidence="1">The sequence shown here is derived from an EMBL/GenBank/DDBJ whole genome shotgun (WGS) entry which is preliminary data.</text>
</comment>
<accession>A0A8J7LUV0</accession>
<name>A0A8J7LUV0_9BACT</name>
<dbReference type="AlphaFoldDB" id="A0A8J7LUV0"/>
<proteinExistence type="predicted"/>
<keyword evidence="2" id="KW-1185">Reference proteome</keyword>